<evidence type="ECO:0000313" key="2">
    <source>
        <dbReference type="Proteomes" id="UP000014011"/>
    </source>
</evidence>
<comment type="caution">
    <text evidence="1">The sequence shown here is derived from an EMBL/GenBank/DDBJ whole genome shotgun (WGS) entry which is preliminary data.</text>
</comment>
<dbReference type="AlphaFoldDB" id="N6UKN9"/>
<protein>
    <submittedName>
        <fullName evidence="1">Uncharacterized protein</fullName>
    </submittedName>
</protein>
<dbReference type="Proteomes" id="UP000014011">
    <property type="component" value="Unassembled WGS sequence"/>
</dbReference>
<gene>
    <name evidence="1" type="ORF">BVtw_16190</name>
</gene>
<sequence length="104" mass="12219">MHIEYVDINKACIVKIQDANIVINKGSLEQNLKALSLYRQALFNEVFTRLGLKLIKEAQNLEKELNFKKCLQARKDFVKNCKDRFNFEISFSDQKLCTFLSRIM</sequence>
<accession>N6UKN9</accession>
<dbReference type="PATRIC" id="fig|1094502.3.peg.2026"/>
<dbReference type="HOGENOM" id="CLU_2244671_0_0_5"/>
<dbReference type="RefSeq" id="WP_010705787.1">
    <property type="nucleotide sequence ID" value="NZ_KB915638.1"/>
</dbReference>
<proteinExistence type="predicted"/>
<evidence type="ECO:0000313" key="1">
    <source>
        <dbReference type="EMBL" id="ENN92969.1"/>
    </source>
</evidence>
<dbReference type="EMBL" id="AGWD01000027">
    <property type="protein sequence ID" value="ENN92969.1"/>
    <property type="molecule type" value="Genomic_DNA"/>
</dbReference>
<name>N6UKN9_BARVB</name>
<reference evidence="1 2" key="1">
    <citation type="journal article" date="2013" name="PLoS Genet.">
        <title>A gene transfer agent and a dynamic repertoire of secretion systems hold the keys to the explosive radiation of the emerging pathogen Bartonella.</title>
        <authorList>
            <person name="Guy L."/>
            <person name="Nystedt B."/>
            <person name="Toft C."/>
            <person name="Zaremba-Niedzwiedzka K."/>
            <person name="Berglund E.C."/>
            <person name="Granberg F."/>
            <person name="Naslund K."/>
            <person name="Eriksson A.S."/>
            <person name="Andersson S.G."/>
        </authorList>
    </citation>
    <scope>NUCLEOTIDE SEQUENCE [LARGE SCALE GENOMIC DNA]</scope>
    <source>
        <strain evidence="1">Tweed</strain>
    </source>
</reference>
<organism evidence="1 2">
    <name type="scientific">Bartonella vinsonii subsp. berkhoffii str. Tweed</name>
    <dbReference type="NCBI Taxonomy" id="1094502"/>
    <lineage>
        <taxon>Bacteria</taxon>
        <taxon>Pseudomonadati</taxon>
        <taxon>Pseudomonadota</taxon>
        <taxon>Alphaproteobacteria</taxon>
        <taxon>Hyphomicrobiales</taxon>
        <taxon>Bartonellaceae</taxon>
        <taxon>Bartonella</taxon>
    </lineage>
</organism>